<dbReference type="eggNOG" id="COG1309">
    <property type="taxonomic scope" value="Bacteria"/>
</dbReference>
<dbReference type="AlphaFoldDB" id="F8A130"/>
<protein>
    <submittedName>
        <fullName evidence="6">Regulatory protein TetR</fullName>
    </submittedName>
</protein>
<evidence type="ECO:0000313" key="6">
    <source>
        <dbReference type="EMBL" id="AEI12788.1"/>
    </source>
</evidence>
<dbReference type="InterPro" id="IPR050109">
    <property type="entry name" value="HTH-type_TetR-like_transc_reg"/>
</dbReference>
<dbReference type="GO" id="GO:0003700">
    <property type="term" value="F:DNA-binding transcription factor activity"/>
    <property type="evidence" value="ECO:0007669"/>
    <property type="project" value="TreeGrafter"/>
</dbReference>
<evidence type="ECO:0000313" key="7">
    <source>
        <dbReference type="Proteomes" id="UP000000485"/>
    </source>
</evidence>
<dbReference type="PANTHER" id="PTHR30055">
    <property type="entry name" value="HTH-TYPE TRANSCRIPTIONAL REGULATOR RUTR"/>
    <property type="match status" value="1"/>
</dbReference>
<dbReference type="HOGENOM" id="CLU_069356_25_6_11"/>
<dbReference type="InterPro" id="IPR036271">
    <property type="entry name" value="Tet_transcr_reg_TetR-rel_C_sf"/>
</dbReference>
<keyword evidence="3" id="KW-0804">Transcription</keyword>
<gene>
    <name evidence="6" type="ordered locus">Celgi_2288</name>
</gene>
<accession>F8A130</accession>
<keyword evidence="2 4" id="KW-0238">DNA-binding</keyword>
<dbReference type="SUPFAM" id="SSF48498">
    <property type="entry name" value="Tetracyclin repressor-like, C-terminal domain"/>
    <property type="match status" value="1"/>
</dbReference>
<dbReference type="OrthoDB" id="9796019at2"/>
<dbReference type="Gene3D" id="1.10.10.60">
    <property type="entry name" value="Homeodomain-like"/>
    <property type="match status" value="1"/>
</dbReference>
<dbReference type="Gene3D" id="1.10.357.10">
    <property type="entry name" value="Tetracycline Repressor, domain 2"/>
    <property type="match status" value="1"/>
</dbReference>
<dbReference type="PROSITE" id="PS50977">
    <property type="entry name" value="HTH_TETR_2"/>
    <property type="match status" value="1"/>
</dbReference>
<evidence type="ECO:0000259" key="5">
    <source>
        <dbReference type="PROSITE" id="PS50977"/>
    </source>
</evidence>
<evidence type="ECO:0000256" key="3">
    <source>
        <dbReference type="ARBA" id="ARBA00023163"/>
    </source>
</evidence>
<dbReference type="InterPro" id="IPR011075">
    <property type="entry name" value="TetR_C"/>
</dbReference>
<organism evidence="6 7">
    <name type="scientific">Cellulomonas gilvus (strain ATCC 13127 / NRRL B-14078)</name>
    <name type="common">Cellvibrio gilvus</name>
    <dbReference type="NCBI Taxonomy" id="593907"/>
    <lineage>
        <taxon>Bacteria</taxon>
        <taxon>Bacillati</taxon>
        <taxon>Actinomycetota</taxon>
        <taxon>Actinomycetes</taxon>
        <taxon>Micrococcales</taxon>
        <taxon>Cellulomonadaceae</taxon>
        <taxon>Cellulomonas</taxon>
    </lineage>
</organism>
<dbReference type="InterPro" id="IPR001647">
    <property type="entry name" value="HTH_TetR"/>
</dbReference>
<keyword evidence="1" id="KW-0805">Transcription regulation</keyword>
<evidence type="ECO:0000256" key="4">
    <source>
        <dbReference type="PROSITE-ProRule" id="PRU00335"/>
    </source>
</evidence>
<dbReference type="STRING" id="593907.Celgi_2288"/>
<dbReference type="PANTHER" id="PTHR30055:SF148">
    <property type="entry name" value="TETR-FAMILY TRANSCRIPTIONAL REGULATOR"/>
    <property type="match status" value="1"/>
</dbReference>
<evidence type="ECO:0000256" key="2">
    <source>
        <dbReference type="ARBA" id="ARBA00023125"/>
    </source>
</evidence>
<dbReference type="PRINTS" id="PR00455">
    <property type="entry name" value="HTHTETR"/>
</dbReference>
<name>F8A130_CELGA</name>
<dbReference type="Pfam" id="PF00440">
    <property type="entry name" value="TetR_N"/>
    <property type="match status" value="1"/>
</dbReference>
<dbReference type="Proteomes" id="UP000000485">
    <property type="component" value="Chromosome"/>
</dbReference>
<reference evidence="7" key="1">
    <citation type="submission" date="2011-04" db="EMBL/GenBank/DDBJ databases">
        <title>Complete sequence of Cellvibrio gilvus ATCC 13127.</title>
        <authorList>
            <person name="Lucas S."/>
            <person name="Han J."/>
            <person name="Lapidus A."/>
            <person name="Cheng J.-F."/>
            <person name="Goodwin L."/>
            <person name="Pitluck S."/>
            <person name="Peters L."/>
            <person name="Munk A."/>
            <person name="Detter J.C."/>
            <person name="Han C."/>
            <person name="Tapia R."/>
            <person name="Land M."/>
            <person name="Hauser L."/>
            <person name="Kyrpides N."/>
            <person name="Ivanova N."/>
            <person name="Ovchinnikova G."/>
            <person name="Pagani I."/>
            <person name="Mead D."/>
            <person name="Brumm P."/>
            <person name="Woyke T."/>
        </authorList>
    </citation>
    <scope>NUCLEOTIDE SEQUENCE [LARGE SCALE GENOMIC DNA]</scope>
    <source>
        <strain evidence="7">ATCC 13127 / NRRL B-14078</strain>
    </source>
</reference>
<feature type="domain" description="HTH tetR-type" evidence="5">
    <location>
        <begin position="14"/>
        <end position="73"/>
    </location>
</feature>
<dbReference type="EMBL" id="CP002665">
    <property type="protein sequence ID" value="AEI12788.1"/>
    <property type="molecule type" value="Genomic_DNA"/>
</dbReference>
<sequence>MNEEPPRRGRPRSPERRRAVLDAAAELALGSGNLPTVDAIATRAGVSRTTLYKWWPSAAAVLLEGLLDRFHASIEFDDDLPVRTALEAQLDTLVHLLRDTPAGRLLRQLMAASITDAATATALLDQWLEPRRHAAVHHVERGIASGELRAGTDAALVVDALFAPAYHRLVWGHAPLDDDLAARVCALVWPAIAT</sequence>
<proteinExistence type="predicted"/>
<dbReference type="Pfam" id="PF16859">
    <property type="entry name" value="TetR_C_11"/>
    <property type="match status" value="1"/>
</dbReference>
<dbReference type="KEGG" id="cga:Celgi_2288"/>
<evidence type="ECO:0000256" key="1">
    <source>
        <dbReference type="ARBA" id="ARBA00023015"/>
    </source>
</evidence>
<dbReference type="RefSeq" id="WP_013884306.1">
    <property type="nucleotide sequence ID" value="NC_015671.1"/>
</dbReference>
<dbReference type="InterPro" id="IPR009057">
    <property type="entry name" value="Homeodomain-like_sf"/>
</dbReference>
<dbReference type="GO" id="GO:0000976">
    <property type="term" value="F:transcription cis-regulatory region binding"/>
    <property type="evidence" value="ECO:0007669"/>
    <property type="project" value="TreeGrafter"/>
</dbReference>
<keyword evidence="7" id="KW-1185">Reference proteome</keyword>
<dbReference type="SUPFAM" id="SSF46689">
    <property type="entry name" value="Homeodomain-like"/>
    <property type="match status" value="1"/>
</dbReference>
<feature type="DNA-binding region" description="H-T-H motif" evidence="4">
    <location>
        <begin position="36"/>
        <end position="55"/>
    </location>
</feature>